<evidence type="ECO:0000256" key="3">
    <source>
        <dbReference type="PROSITE-ProRule" id="PRU00708"/>
    </source>
</evidence>
<dbReference type="FunFam" id="1.25.40.10:FF:002149">
    <property type="entry name" value="Pentatricopeptide repeat-containing protein, chloroplastic"/>
    <property type="match status" value="1"/>
</dbReference>
<dbReference type="Proteomes" id="UP000026962">
    <property type="component" value="Chromosome 7"/>
</dbReference>
<reference evidence="4" key="2">
    <citation type="submission" date="2018-05" db="EMBL/GenBank/DDBJ databases">
        <title>OpunRS2 (Oryza punctata Reference Sequence Version 2).</title>
        <authorList>
            <person name="Zhang J."/>
            <person name="Kudrna D."/>
            <person name="Lee S."/>
            <person name="Talag J."/>
            <person name="Welchert J."/>
            <person name="Wing R.A."/>
        </authorList>
    </citation>
    <scope>NUCLEOTIDE SEQUENCE [LARGE SCALE GENOMIC DNA]</scope>
</reference>
<evidence type="ECO:0000256" key="2">
    <source>
        <dbReference type="ARBA" id="ARBA00022946"/>
    </source>
</evidence>
<dbReference type="Gramene" id="OPUNC07G08730.1">
    <property type="protein sequence ID" value="OPUNC07G08730.1"/>
    <property type="gene ID" value="OPUNC07G08730"/>
</dbReference>
<dbReference type="GO" id="GO:0003723">
    <property type="term" value="F:RNA binding"/>
    <property type="evidence" value="ECO:0007669"/>
    <property type="project" value="InterPro"/>
</dbReference>
<dbReference type="PROSITE" id="PS51375">
    <property type="entry name" value="PPR"/>
    <property type="match status" value="4"/>
</dbReference>
<keyword evidence="2" id="KW-0809">Transit peptide</keyword>
<dbReference type="EnsemblPlants" id="OPUNC07G08730.1">
    <property type="protein sequence ID" value="OPUNC07G08730.1"/>
    <property type="gene ID" value="OPUNC07G08730"/>
</dbReference>
<proteinExistence type="predicted"/>
<sequence>MEQELLRILRTLDSPAHLTQAHARLLAAGLAATPRLLPALGVPPNGFTFTFLLRACALLGLPRPCGCVHGQIVRCGFGSDVFVQNALMDVYYRCGGGGAGGVGAARQVFDEMVDKDVVSWNSIVGVYMSSGDATGAMGLFEAMPERNVVSWNTVVAGFARTGDMVTARTVFDRMPSRNAVSWNLMISGYATSGDVEAARSVFDRMDQKDVVSWTAMVSAYAKIGDLDTAKELFDHMPVKNLVSWNAMITGYNHNSRYDEALRTFQLMMLEGRFRPDEATLVSVVSACAQLGSVEYCNWISSFIGKSNTHLTVALGNALIDMFAKCGDVGRAQSIFYKMETRCIITWTTMISGFAFNGLCREALLVYNNMCREGVELDGTVFIAALAACTHGGLLQEGWSIFNEMVEQYNIQPRMEHYGALEGRWDGVIGARTSMRNWGIEKVPGSSLIQVGSEVHEFLAKDTRHERRKEIYETVDGLMALMRHTEQTPWGLFVASIVVIQCLIGQQLCKSNMGKGIFPVVLQLYHAEVAVLMSRCCFIVTTQTRMNFTFVRAGGKDSHWTKWWSQLTVAIIILGALFYLLCSPKLEQGSEAGLLLLLGGAEDSLASAQSSWSSF</sequence>
<dbReference type="PANTHER" id="PTHR47926">
    <property type="entry name" value="PENTATRICOPEPTIDE REPEAT-CONTAINING PROTEIN"/>
    <property type="match status" value="1"/>
</dbReference>
<evidence type="ECO:0008006" key="6">
    <source>
        <dbReference type="Google" id="ProtNLM"/>
    </source>
</evidence>
<evidence type="ECO:0000256" key="1">
    <source>
        <dbReference type="ARBA" id="ARBA00022737"/>
    </source>
</evidence>
<dbReference type="InterPro" id="IPR002885">
    <property type="entry name" value="PPR_rpt"/>
</dbReference>
<dbReference type="AlphaFoldDB" id="A0A0E0LJ40"/>
<dbReference type="NCBIfam" id="TIGR00756">
    <property type="entry name" value="PPR"/>
    <property type="match status" value="5"/>
</dbReference>
<reference evidence="4" key="1">
    <citation type="submission" date="2015-04" db="UniProtKB">
        <authorList>
            <consortium name="EnsemblPlants"/>
        </authorList>
    </citation>
    <scope>IDENTIFICATION</scope>
</reference>
<dbReference type="Gene3D" id="1.25.40.10">
    <property type="entry name" value="Tetratricopeptide repeat domain"/>
    <property type="match status" value="4"/>
</dbReference>
<dbReference type="InterPro" id="IPR011990">
    <property type="entry name" value="TPR-like_helical_dom_sf"/>
</dbReference>
<protein>
    <recommendedName>
        <fullName evidence="6">Pentatricopeptide repeat-containing protein</fullName>
    </recommendedName>
</protein>
<feature type="repeat" description="PPR" evidence="3">
    <location>
        <begin position="178"/>
        <end position="212"/>
    </location>
</feature>
<evidence type="ECO:0000313" key="5">
    <source>
        <dbReference type="Proteomes" id="UP000026962"/>
    </source>
</evidence>
<dbReference type="PANTHER" id="PTHR47926:SF531">
    <property type="entry name" value="TETRATRICOPEPTIDE REPEAT SUPERFAMILY PROTEIN"/>
    <property type="match status" value="1"/>
</dbReference>
<feature type="repeat" description="PPR" evidence="3">
    <location>
        <begin position="240"/>
        <end position="275"/>
    </location>
</feature>
<feature type="repeat" description="PPR" evidence="3">
    <location>
        <begin position="342"/>
        <end position="376"/>
    </location>
</feature>
<name>A0A0E0LJ40_ORYPU</name>
<dbReference type="FunFam" id="1.25.40.10:FF:002810">
    <property type="entry name" value="Os07g0260000 protein"/>
    <property type="match status" value="1"/>
</dbReference>
<evidence type="ECO:0000313" key="4">
    <source>
        <dbReference type="EnsemblPlants" id="OPUNC07G08730.1"/>
    </source>
</evidence>
<accession>A0A0E0LJ40</accession>
<organism evidence="4">
    <name type="scientific">Oryza punctata</name>
    <name type="common">Red rice</name>
    <dbReference type="NCBI Taxonomy" id="4537"/>
    <lineage>
        <taxon>Eukaryota</taxon>
        <taxon>Viridiplantae</taxon>
        <taxon>Streptophyta</taxon>
        <taxon>Embryophyta</taxon>
        <taxon>Tracheophyta</taxon>
        <taxon>Spermatophyta</taxon>
        <taxon>Magnoliopsida</taxon>
        <taxon>Liliopsida</taxon>
        <taxon>Poales</taxon>
        <taxon>Poaceae</taxon>
        <taxon>BOP clade</taxon>
        <taxon>Oryzoideae</taxon>
        <taxon>Oryzeae</taxon>
        <taxon>Oryzinae</taxon>
        <taxon>Oryza</taxon>
    </lineage>
</organism>
<dbReference type="Pfam" id="PF01535">
    <property type="entry name" value="PPR"/>
    <property type="match status" value="8"/>
</dbReference>
<dbReference type="GO" id="GO:0009451">
    <property type="term" value="P:RNA modification"/>
    <property type="evidence" value="ECO:0007669"/>
    <property type="project" value="InterPro"/>
</dbReference>
<dbReference type="InterPro" id="IPR046960">
    <property type="entry name" value="PPR_At4g14850-like_plant"/>
</dbReference>
<keyword evidence="5" id="KW-1185">Reference proteome</keyword>
<feature type="repeat" description="PPR" evidence="3">
    <location>
        <begin position="116"/>
        <end position="150"/>
    </location>
</feature>
<keyword evidence="1" id="KW-0677">Repeat</keyword>